<evidence type="ECO:0000256" key="1">
    <source>
        <dbReference type="SAM" id="MobiDB-lite"/>
    </source>
</evidence>
<dbReference type="PIRSF" id="PIRSF026631">
    <property type="entry name" value="UCP026631"/>
    <property type="match status" value="1"/>
</dbReference>
<feature type="compositionally biased region" description="Acidic residues" evidence="1">
    <location>
        <begin position="151"/>
        <end position="165"/>
    </location>
</feature>
<dbReference type="Pfam" id="PF03703">
    <property type="entry name" value="bPH_2"/>
    <property type="match status" value="3"/>
</dbReference>
<keyword evidence="2" id="KW-1133">Transmembrane helix</keyword>
<sequence length="508" mass="55483">MKLHPLSVPFRAVSRGIGLAWAFLVGGVALAQGDPVLTSGAVVLAVLAIAAIVAYEIAYYRRFEYELTEDSLDISSGVFSRREREIPLRRVQNVDVTRSFVARLLGLAKVDVETAGGGGTEASLRFVSREEAGRLQEEVRERRRATRDEATDAEESDATAEDTEERAERERRGETLFELSDRDLVLYGFLSFDPRLLSGIAALAPFVAPAVVDRVNLSGFGLAVVGAVLAVGALGIWVVSAVARIVQFYGFRLRRVGDDLRYERGLFERRDGTIPLSKLQTVSVEENVLMRRYGFASLAVETAGYAPGSSPSGGSEAAVPIAPREDVLALAQSLEPFDDFDVSRPPERARKRYVRRYALVGVAVLAVAFLVSRYLLAFPWYAVALLIPLAVPAARLAYRNRGLDLGGDHVVTQSGFWRRQTRVVPYRRVQTVIRQQTVFQKRWNLTTVVFDTAGSRSIAGGDAAAIDRDDADADEVATTVEERVLEAIGGSDSKTVGQSGVSENESPK</sequence>
<feature type="transmembrane region" description="Helical" evidence="2">
    <location>
        <begin position="353"/>
        <end position="372"/>
    </location>
</feature>
<feature type="domain" description="YdbS-like PH" evidence="3">
    <location>
        <begin position="60"/>
        <end position="138"/>
    </location>
</feature>
<dbReference type="AlphaFoldDB" id="A0ABD5NBP5"/>
<feature type="domain" description="YdbS-like PH" evidence="3">
    <location>
        <begin position="250"/>
        <end position="332"/>
    </location>
</feature>
<evidence type="ECO:0000313" key="4">
    <source>
        <dbReference type="EMBL" id="MFC3476521.1"/>
    </source>
</evidence>
<evidence type="ECO:0000256" key="2">
    <source>
        <dbReference type="SAM" id="Phobius"/>
    </source>
</evidence>
<feature type="transmembrane region" description="Helical" evidence="2">
    <location>
        <begin position="220"/>
        <end position="246"/>
    </location>
</feature>
<dbReference type="RefSeq" id="WP_232572332.1">
    <property type="nucleotide sequence ID" value="NZ_CP089466.1"/>
</dbReference>
<feature type="transmembrane region" description="Helical" evidence="2">
    <location>
        <begin position="184"/>
        <end position="208"/>
    </location>
</feature>
<dbReference type="PANTHER" id="PTHR34473:SF3">
    <property type="entry name" value="TRANSMEMBRANE PROTEIN-RELATED"/>
    <property type="match status" value="1"/>
</dbReference>
<feature type="transmembrane region" description="Helical" evidence="2">
    <location>
        <begin position="41"/>
        <end position="60"/>
    </location>
</feature>
<feature type="region of interest" description="Disordered" evidence="1">
    <location>
        <begin position="137"/>
        <end position="172"/>
    </location>
</feature>
<name>A0ABD5NBP5_9EURY</name>
<feature type="domain" description="YdbS-like PH" evidence="3">
    <location>
        <begin position="398"/>
        <end position="477"/>
    </location>
</feature>
<keyword evidence="2" id="KW-0812">Transmembrane</keyword>
<organism evidence="4 5">
    <name type="scientific">Halobacterium litoreum</name>
    <dbReference type="NCBI Taxonomy" id="2039234"/>
    <lineage>
        <taxon>Archaea</taxon>
        <taxon>Methanobacteriati</taxon>
        <taxon>Methanobacteriota</taxon>
        <taxon>Stenosarchaea group</taxon>
        <taxon>Halobacteria</taxon>
        <taxon>Halobacteriales</taxon>
        <taxon>Halobacteriaceae</taxon>
        <taxon>Halobacterium</taxon>
    </lineage>
</organism>
<dbReference type="EMBL" id="JBHRWN010000002">
    <property type="protein sequence ID" value="MFC3476521.1"/>
    <property type="molecule type" value="Genomic_DNA"/>
</dbReference>
<feature type="compositionally biased region" description="Basic and acidic residues" evidence="1">
    <location>
        <begin position="137"/>
        <end position="150"/>
    </location>
</feature>
<evidence type="ECO:0000259" key="3">
    <source>
        <dbReference type="Pfam" id="PF03703"/>
    </source>
</evidence>
<dbReference type="InterPro" id="IPR014529">
    <property type="entry name" value="UCP026631"/>
</dbReference>
<feature type="compositionally biased region" description="Polar residues" evidence="1">
    <location>
        <begin position="492"/>
        <end position="508"/>
    </location>
</feature>
<gene>
    <name evidence="4" type="ORF">ACFOKC_02155</name>
</gene>
<dbReference type="Proteomes" id="UP001595660">
    <property type="component" value="Unassembled WGS sequence"/>
</dbReference>
<protein>
    <submittedName>
        <fullName evidence="4">PH domain-containing protein</fullName>
    </submittedName>
</protein>
<dbReference type="InterPro" id="IPR005182">
    <property type="entry name" value="YdbS-like_PH"/>
</dbReference>
<keyword evidence="5" id="KW-1185">Reference proteome</keyword>
<accession>A0ABD5NBP5</accession>
<dbReference type="PANTHER" id="PTHR34473">
    <property type="entry name" value="UPF0699 TRANSMEMBRANE PROTEIN YDBS"/>
    <property type="match status" value="1"/>
</dbReference>
<reference evidence="4 5" key="1">
    <citation type="journal article" date="2019" name="Int. J. Syst. Evol. Microbiol.">
        <title>The Global Catalogue of Microorganisms (GCM) 10K type strain sequencing project: providing services to taxonomists for standard genome sequencing and annotation.</title>
        <authorList>
            <consortium name="The Broad Institute Genomics Platform"/>
            <consortium name="The Broad Institute Genome Sequencing Center for Infectious Disease"/>
            <person name="Wu L."/>
            <person name="Ma J."/>
        </authorList>
    </citation>
    <scope>NUCLEOTIDE SEQUENCE [LARGE SCALE GENOMIC DNA]</scope>
    <source>
        <strain evidence="4 5">CGMCC 1.12562</strain>
    </source>
</reference>
<dbReference type="GeneID" id="69117569"/>
<comment type="caution">
    <text evidence="4">The sequence shown here is derived from an EMBL/GenBank/DDBJ whole genome shotgun (WGS) entry which is preliminary data.</text>
</comment>
<proteinExistence type="predicted"/>
<feature type="transmembrane region" description="Helical" evidence="2">
    <location>
        <begin position="378"/>
        <end position="398"/>
    </location>
</feature>
<keyword evidence="2" id="KW-0472">Membrane</keyword>
<evidence type="ECO:0000313" key="5">
    <source>
        <dbReference type="Proteomes" id="UP001595660"/>
    </source>
</evidence>
<feature type="region of interest" description="Disordered" evidence="1">
    <location>
        <begin position="488"/>
        <end position="508"/>
    </location>
</feature>